<dbReference type="PANTHER" id="PTHR43792">
    <property type="entry name" value="GNAT FAMILY, PUTATIVE (AFU_ORTHOLOGUE AFUA_3G00765)-RELATED-RELATED"/>
    <property type="match status" value="1"/>
</dbReference>
<dbReference type="InterPro" id="IPR016181">
    <property type="entry name" value="Acyl_CoA_acyltransferase"/>
</dbReference>
<evidence type="ECO:0000259" key="1">
    <source>
        <dbReference type="PROSITE" id="PS51186"/>
    </source>
</evidence>
<dbReference type="InterPro" id="IPR000182">
    <property type="entry name" value="GNAT_dom"/>
</dbReference>
<dbReference type="RefSeq" id="WP_205312570.1">
    <property type="nucleotide sequence ID" value="NZ_JAERPS020000001.1"/>
</dbReference>
<dbReference type="Pfam" id="PF13302">
    <property type="entry name" value="Acetyltransf_3"/>
    <property type="match status" value="1"/>
</dbReference>
<organism evidence="2 3">
    <name type="scientific">Rheinheimera maricola</name>
    <dbReference type="NCBI Taxonomy" id="2793282"/>
    <lineage>
        <taxon>Bacteria</taxon>
        <taxon>Pseudomonadati</taxon>
        <taxon>Pseudomonadota</taxon>
        <taxon>Gammaproteobacteria</taxon>
        <taxon>Chromatiales</taxon>
        <taxon>Chromatiaceae</taxon>
        <taxon>Rheinheimera</taxon>
    </lineage>
</organism>
<dbReference type="EMBL" id="JAERPS020000001">
    <property type="protein sequence ID" value="MBZ9609979.1"/>
    <property type="molecule type" value="Genomic_DNA"/>
</dbReference>
<sequence length="190" mass="21392">MVFPALETERLVLTALSAADEADVFNLFSHPAVVEYYDVEAFYQRSQAANLINLFKSRYDEQQGIRWAIRLKVTGHLIGTCGFNSWSSKMRNAVIGYELHPEYWRQGYTVEAVAAIIAAGFAGALACGTLHRIQADTIPGNTASESVLRRLGFKEEGLRRECGYWKNRFHDLKCYGLLSPEFAALQTQTF</sequence>
<dbReference type="InterPro" id="IPR051531">
    <property type="entry name" value="N-acetyltransferase"/>
</dbReference>
<proteinExistence type="predicted"/>
<dbReference type="Proteomes" id="UP000663814">
    <property type="component" value="Unassembled WGS sequence"/>
</dbReference>
<evidence type="ECO:0000313" key="3">
    <source>
        <dbReference type="Proteomes" id="UP000663814"/>
    </source>
</evidence>
<protein>
    <submittedName>
        <fullName evidence="2">GNAT family N-acetyltransferase</fullName>
    </submittedName>
</protein>
<name>A0ABS7X324_9GAMM</name>
<reference evidence="2 3" key="1">
    <citation type="submission" date="2020-12" db="EMBL/GenBank/DDBJ databases">
        <authorList>
            <person name="Ruan W."/>
            <person name="Khan S.A."/>
            <person name="Jeon C.O."/>
        </authorList>
    </citation>
    <scope>NUCLEOTIDE SEQUENCE [LARGE SCALE GENOMIC DNA]</scope>
    <source>
        <strain evidence="2 3">MA-13</strain>
    </source>
</reference>
<comment type="caution">
    <text evidence="2">The sequence shown here is derived from an EMBL/GenBank/DDBJ whole genome shotgun (WGS) entry which is preliminary data.</text>
</comment>
<gene>
    <name evidence="2" type="ORF">I4W93_000025</name>
</gene>
<dbReference type="PANTHER" id="PTHR43792:SF9">
    <property type="entry name" value="RIBOSOMAL-PROTEIN-ALANINE ACETYLTRANSFERASE"/>
    <property type="match status" value="1"/>
</dbReference>
<accession>A0ABS7X324</accession>
<reference evidence="2 3" key="2">
    <citation type="submission" date="2021-08" db="EMBL/GenBank/DDBJ databases">
        <title>Rheinheimera aquimaris sp. nov., isolated from seawater of the East Sea in Korea.</title>
        <authorList>
            <person name="Kim K.H."/>
            <person name="Wenting R."/>
            <person name="Kim K.R."/>
            <person name="Jeon C.O."/>
        </authorList>
    </citation>
    <scope>NUCLEOTIDE SEQUENCE [LARGE SCALE GENOMIC DNA]</scope>
    <source>
        <strain evidence="2 3">MA-13</strain>
    </source>
</reference>
<feature type="domain" description="N-acetyltransferase" evidence="1">
    <location>
        <begin position="11"/>
        <end position="171"/>
    </location>
</feature>
<keyword evidence="3" id="KW-1185">Reference proteome</keyword>
<evidence type="ECO:0000313" key="2">
    <source>
        <dbReference type="EMBL" id="MBZ9609979.1"/>
    </source>
</evidence>
<dbReference type="Gene3D" id="3.40.630.30">
    <property type="match status" value="1"/>
</dbReference>
<dbReference type="SUPFAM" id="SSF55729">
    <property type="entry name" value="Acyl-CoA N-acyltransferases (Nat)"/>
    <property type="match status" value="1"/>
</dbReference>
<dbReference type="PROSITE" id="PS51186">
    <property type="entry name" value="GNAT"/>
    <property type="match status" value="1"/>
</dbReference>